<evidence type="ECO:0000313" key="2">
    <source>
        <dbReference type="EMBL" id="KAF0771337.1"/>
    </source>
</evidence>
<reference evidence="2 3" key="1">
    <citation type="submission" date="2019-08" db="EMBL/GenBank/DDBJ databases">
        <title>Whole genome of Aphis craccivora.</title>
        <authorList>
            <person name="Voronova N.V."/>
            <person name="Shulinski R.S."/>
            <person name="Bandarenka Y.V."/>
            <person name="Zhorov D.G."/>
            <person name="Warner D."/>
        </authorList>
    </citation>
    <scope>NUCLEOTIDE SEQUENCE [LARGE SCALE GENOMIC DNA]</scope>
    <source>
        <strain evidence="2">180601</strain>
        <tissue evidence="2">Whole Body</tissue>
    </source>
</reference>
<dbReference type="OrthoDB" id="6593559at2759"/>
<proteinExistence type="predicted"/>
<protein>
    <submittedName>
        <fullName evidence="2">Very-long-chain 3-oxoacyl-CoA reductase-like</fullName>
    </submittedName>
</protein>
<accession>A0A6G0ZKC8</accession>
<dbReference type="InterPro" id="IPR036291">
    <property type="entry name" value="NAD(P)-bd_dom_sf"/>
</dbReference>
<feature type="transmembrane region" description="Helical" evidence="1">
    <location>
        <begin position="40"/>
        <end position="66"/>
    </location>
</feature>
<evidence type="ECO:0000256" key="1">
    <source>
        <dbReference type="SAM" id="Phobius"/>
    </source>
</evidence>
<name>A0A6G0ZKC8_APHCR</name>
<keyword evidence="1" id="KW-1133">Transmembrane helix</keyword>
<dbReference type="PROSITE" id="PS51257">
    <property type="entry name" value="PROKAR_LIPOPROTEIN"/>
    <property type="match status" value="1"/>
</dbReference>
<keyword evidence="1" id="KW-0472">Membrane</keyword>
<comment type="caution">
    <text evidence="2">The sequence shown here is derived from an EMBL/GenBank/DDBJ whole genome shotgun (WGS) entry which is preliminary data.</text>
</comment>
<organism evidence="2 3">
    <name type="scientific">Aphis craccivora</name>
    <name type="common">Cowpea aphid</name>
    <dbReference type="NCBI Taxonomy" id="307492"/>
    <lineage>
        <taxon>Eukaryota</taxon>
        <taxon>Metazoa</taxon>
        <taxon>Ecdysozoa</taxon>
        <taxon>Arthropoda</taxon>
        <taxon>Hexapoda</taxon>
        <taxon>Insecta</taxon>
        <taxon>Pterygota</taxon>
        <taxon>Neoptera</taxon>
        <taxon>Paraneoptera</taxon>
        <taxon>Hemiptera</taxon>
        <taxon>Sternorrhyncha</taxon>
        <taxon>Aphidomorpha</taxon>
        <taxon>Aphidoidea</taxon>
        <taxon>Aphididae</taxon>
        <taxon>Aphidini</taxon>
        <taxon>Aphis</taxon>
        <taxon>Aphis</taxon>
    </lineage>
</organism>
<sequence length="152" mass="15888">MASRIQPKQASAATTGVACLVGAVAWILISSIYVGNTEGWPQFVLSAFAAATVCAVAASSLAYAAYQQYVVKNNLFVDQCADEFDYRSTGQWAVVTGATDGIGKEYARQVSGNSNSGNIKSSSNTTNVVRGDIAIVDDDLVADDSAHNPLVD</sequence>
<keyword evidence="1" id="KW-0812">Transmembrane</keyword>
<feature type="transmembrane region" description="Helical" evidence="1">
    <location>
        <begin position="12"/>
        <end position="34"/>
    </location>
</feature>
<evidence type="ECO:0000313" key="3">
    <source>
        <dbReference type="Proteomes" id="UP000478052"/>
    </source>
</evidence>
<dbReference type="AlphaFoldDB" id="A0A6G0ZKC8"/>
<dbReference type="EMBL" id="VUJU01000310">
    <property type="protein sequence ID" value="KAF0771337.1"/>
    <property type="molecule type" value="Genomic_DNA"/>
</dbReference>
<dbReference type="SUPFAM" id="SSF51735">
    <property type="entry name" value="NAD(P)-binding Rossmann-fold domains"/>
    <property type="match status" value="1"/>
</dbReference>
<keyword evidence="3" id="KW-1185">Reference proteome</keyword>
<dbReference type="Proteomes" id="UP000478052">
    <property type="component" value="Unassembled WGS sequence"/>
</dbReference>
<gene>
    <name evidence="2" type="ORF">FWK35_00006834</name>
</gene>